<sequence length="508" mass="56494">MYADANSAGAYFEGYDDPGDGYVDEDEEEVPIAERELADDAEWKLIQKNTFTRWANEHLKTKGTSVDDIQFDFADGLRLIDLIESLSGQKFRHVNRKPSFRTQKLENVTMVLRFLEEQEGLRLVNIDSTDIVDCRTKLILGLIWTLILHYSITLPLWEGEDYNQGSTGPTPKQRLLSWLNSKLMERPVKNFTTDWNDGTAIGALVDACAPGLCPDWREWEPKQKLRNATEAMRAAEQWLEVPQLIHPEEMINPRVDEKAMMTYLSQFPSAKLKDGAPLRPRANPASVRAYGPGLEPKGNKVGMPARFTIDASSAGKGSVEVIVLNPKGQREPCDIVPNTDRPNTYSCAYVPTQAGEYRVIIKFATKEIMNSPFKVMVEGAADPSKVTASGPGIEPQGNQVGRRTFFNIFTAGAGEGVADCVILDPQGRQDVIKPNITRQSEDNYLVEYTPRMEGLHSVNVFFAGQQIPNSPFGVMVGPRSTGKFAASAFAWHAEVIELGLTLDFSICV</sequence>
<organism evidence="7">
    <name type="scientific">Mesocestoides corti</name>
    <name type="common">Flatworm</name>
    <dbReference type="NCBI Taxonomy" id="53468"/>
    <lineage>
        <taxon>Eukaryota</taxon>
        <taxon>Metazoa</taxon>
        <taxon>Spiralia</taxon>
        <taxon>Lophotrochozoa</taxon>
        <taxon>Platyhelminthes</taxon>
        <taxon>Cestoda</taxon>
        <taxon>Eucestoda</taxon>
        <taxon>Cyclophyllidea</taxon>
        <taxon>Mesocestoididae</taxon>
        <taxon>Mesocestoides</taxon>
    </lineage>
</organism>
<dbReference type="PANTHER" id="PTHR38537">
    <property type="entry name" value="JITTERBUG, ISOFORM N"/>
    <property type="match status" value="1"/>
</dbReference>
<dbReference type="InterPro" id="IPR014756">
    <property type="entry name" value="Ig_E-set"/>
</dbReference>
<dbReference type="PROSITE" id="PS50194">
    <property type="entry name" value="FILAMIN_REPEAT"/>
    <property type="match status" value="2"/>
</dbReference>
<dbReference type="SUPFAM" id="SSF47576">
    <property type="entry name" value="Calponin-homology domain, CH-domain"/>
    <property type="match status" value="1"/>
</dbReference>
<dbReference type="WBParaSite" id="MCU_007687-RN">
    <property type="protein sequence ID" value="MCU_007687-RN"/>
    <property type="gene ID" value="MCU_007687"/>
</dbReference>
<feature type="domain" description="Calponin-homology (CH)" evidence="6">
    <location>
        <begin position="45"/>
        <end position="151"/>
    </location>
</feature>
<dbReference type="PROSITE" id="PS00019">
    <property type="entry name" value="ACTININ_1"/>
    <property type="match status" value="1"/>
</dbReference>
<keyword evidence="2" id="KW-0677">Repeat</keyword>
<dbReference type="PROSITE" id="PS50021">
    <property type="entry name" value="CH"/>
    <property type="match status" value="2"/>
</dbReference>
<dbReference type="Pfam" id="PF00630">
    <property type="entry name" value="Filamin"/>
    <property type="match status" value="2"/>
</dbReference>
<dbReference type="AlphaFoldDB" id="A0A5K3FEG2"/>
<dbReference type="InterPro" id="IPR036872">
    <property type="entry name" value="CH_dom_sf"/>
</dbReference>
<dbReference type="PANTHER" id="PTHR38537:SF8">
    <property type="entry name" value="FILAMIN-A"/>
    <property type="match status" value="1"/>
</dbReference>
<dbReference type="InterPro" id="IPR017868">
    <property type="entry name" value="Filamin/ABP280_repeat-like"/>
</dbReference>
<dbReference type="Pfam" id="PF00307">
    <property type="entry name" value="CH"/>
    <property type="match status" value="2"/>
</dbReference>
<feature type="domain" description="Calponin-homology (CH)" evidence="6">
    <location>
        <begin position="169"/>
        <end position="272"/>
    </location>
</feature>
<dbReference type="InterPro" id="IPR001298">
    <property type="entry name" value="Filamin/ABP280_rpt"/>
</dbReference>
<feature type="region of interest" description="Disordered" evidence="5">
    <location>
        <begin position="1"/>
        <end position="22"/>
    </location>
</feature>
<evidence type="ECO:0000256" key="3">
    <source>
        <dbReference type="ARBA" id="ARBA00023203"/>
    </source>
</evidence>
<evidence type="ECO:0000259" key="6">
    <source>
        <dbReference type="PROSITE" id="PS50021"/>
    </source>
</evidence>
<protein>
    <submittedName>
        <fullName evidence="7">Calponin-homology (CH) domain-containing protein</fullName>
    </submittedName>
</protein>
<feature type="repeat" description="Filamin" evidence="4">
    <location>
        <begin position="378"/>
        <end position="476"/>
    </location>
</feature>
<comment type="similarity">
    <text evidence="1">Belongs to the filamin family.</text>
</comment>
<dbReference type="SMART" id="SM00557">
    <property type="entry name" value="IG_FLMN"/>
    <property type="match status" value="2"/>
</dbReference>
<dbReference type="GO" id="GO:0030036">
    <property type="term" value="P:actin cytoskeleton organization"/>
    <property type="evidence" value="ECO:0007669"/>
    <property type="project" value="InterPro"/>
</dbReference>
<evidence type="ECO:0000256" key="2">
    <source>
        <dbReference type="ARBA" id="ARBA00022737"/>
    </source>
</evidence>
<reference evidence="7" key="1">
    <citation type="submission" date="2019-11" db="UniProtKB">
        <authorList>
            <consortium name="WormBaseParasite"/>
        </authorList>
    </citation>
    <scope>IDENTIFICATION</scope>
</reference>
<evidence type="ECO:0000313" key="7">
    <source>
        <dbReference type="WBParaSite" id="MCU_007687-RN"/>
    </source>
</evidence>
<dbReference type="InterPro" id="IPR001589">
    <property type="entry name" value="Actinin_actin-bd_CS"/>
</dbReference>
<dbReference type="FunFam" id="2.60.40.10:FF:000001">
    <property type="entry name" value="Filamin-C isoform b"/>
    <property type="match status" value="2"/>
</dbReference>
<dbReference type="Gene3D" id="1.10.418.10">
    <property type="entry name" value="Calponin-like domain"/>
    <property type="match status" value="2"/>
</dbReference>
<proteinExistence type="inferred from homology"/>
<accession>A0A5K3FEG2</accession>
<dbReference type="Gene3D" id="2.60.40.10">
    <property type="entry name" value="Immunoglobulins"/>
    <property type="match status" value="2"/>
</dbReference>
<dbReference type="GO" id="GO:0051015">
    <property type="term" value="F:actin filament binding"/>
    <property type="evidence" value="ECO:0007669"/>
    <property type="project" value="InterPro"/>
</dbReference>
<dbReference type="InterPro" id="IPR001715">
    <property type="entry name" value="CH_dom"/>
</dbReference>
<dbReference type="CDD" id="cd21311">
    <property type="entry name" value="CH_dFLNA-like_rpt1"/>
    <property type="match status" value="1"/>
</dbReference>
<evidence type="ECO:0000256" key="4">
    <source>
        <dbReference type="PROSITE-ProRule" id="PRU00087"/>
    </source>
</evidence>
<name>A0A5K3FEG2_MESCO</name>
<dbReference type="InterPro" id="IPR044801">
    <property type="entry name" value="Filamin"/>
</dbReference>
<dbReference type="SMART" id="SM00033">
    <property type="entry name" value="CH"/>
    <property type="match status" value="2"/>
</dbReference>
<dbReference type="SUPFAM" id="SSF81296">
    <property type="entry name" value="E set domains"/>
    <property type="match status" value="2"/>
</dbReference>
<dbReference type="FunFam" id="1.10.418.10:FF:000006">
    <property type="entry name" value="Filamin-B isoform A"/>
    <property type="match status" value="1"/>
</dbReference>
<dbReference type="InterPro" id="IPR013783">
    <property type="entry name" value="Ig-like_fold"/>
</dbReference>
<dbReference type="PROSITE" id="PS00020">
    <property type="entry name" value="ACTININ_2"/>
    <property type="match status" value="1"/>
</dbReference>
<evidence type="ECO:0000256" key="1">
    <source>
        <dbReference type="ARBA" id="ARBA00009238"/>
    </source>
</evidence>
<feature type="repeat" description="Filamin" evidence="4">
    <location>
        <begin position="279"/>
        <end position="377"/>
    </location>
</feature>
<evidence type="ECO:0000256" key="5">
    <source>
        <dbReference type="SAM" id="MobiDB-lite"/>
    </source>
</evidence>
<keyword evidence="3" id="KW-0009">Actin-binding</keyword>